<comment type="caution">
    <text evidence="1">The sequence shown here is derived from an EMBL/GenBank/DDBJ whole genome shotgun (WGS) entry which is preliminary data.</text>
</comment>
<name>A0A6I3S895_9BURK</name>
<dbReference type="Gene3D" id="1.10.260.40">
    <property type="entry name" value="lambda repressor-like DNA-binding domains"/>
    <property type="match status" value="1"/>
</dbReference>
<protein>
    <submittedName>
        <fullName evidence="1">Transcriptional regulator</fullName>
    </submittedName>
</protein>
<evidence type="ECO:0000313" key="2">
    <source>
        <dbReference type="Proteomes" id="UP000462362"/>
    </source>
</evidence>
<dbReference type="InterPro" id="IPR001387">
    <property type="entry name" value="Cro/C1-type_HTH"/>
</dbReference>
<dbReference type="AlphaFoldDB" id="A0A6I3S895"/>
<sequence length="61" mass="6699">MSMFNPPHAGMLIKDVIETKGISATELPCALKLQDSTVAKLLNGELNISEEMARRIEEVLT</sequence>
<dbReference type="InterPro" id="IPR010982">
    <property type="entry name" value="Lambda_DNA-bd_dom_sf"/>
</dbReference>
<dbReference type="EMBL" id="WNCL01000057">
    <property type="protein sequence ID" value="MTU44267.1"/>
    <property type="molecule type" value="Genomic_DNA"/>
</dbReference>
<gene>
    <name evidence="1" type="ORF">GMD42_11780</name>
</gene>
<reference evidence="1 2" key="1">
    <citation type="journal article" date="2019" name="Nat. Med.">
        <title>A library of human gut bacterial isolates paired with longitudinal multiomics data enables mechanistic microbiome research.</title>
        <authorList>
            <person name="Poyet M."/>
            <person name="Groussin M."/>
            <person name="Gibbons S.M."/>
            <person name="Avila-Pacheco J."/>
            <person name="Jiang X."/>
            <person name="Kearney S.M."/>
            <person name="Perrotta A.R."/>
            <person name="Berdy B."/>
            <person name="Zhao S."/>
            <person name="Lieberman T.D."/>
            <person name="Swanson P.K."/>
            <person name="Smith M."/>
            <person name="Roesemann S."/>
            <person name="Alexander J.E."/>
            <person name="Rich S.A."/>
            <person name="Livny J."/>
            <person name="Vlamakis H."/>
            <person name="Clish C."/>
            <person name="Bullock K."/>
            <person name="Deik A."/>
            <person name="Scott J."/>
            <person name="Pierce K.A."/>
            <person name="Xavier R.J."/>
            <person name="Alm E.J."/>
        </authorList>
    </citation>
    <scope>NUCLEOTIDE SEQUENCE [LARGE SCALE GENOMIC DNA]</scope>
    <source>
        <strain evidence="1 2">BIOML-A2</strain>
    </source>
</reference>
<accession>A0A6I3S895</accession>
<organism evidence="1 2">
    <name type="scientific">Parasutterella excrementihominis</name>
    <dbReference type="NCBI Taxonomy" id="487175"/>
    <lineage>
        <taxon>Bacteria</taxon>
        <taxon>Pseudomonadati</taxon>
        <taxon>Pseudomonadota</taxon>
        <taxon>Betaproteobacteria</taxon>
        <taxon>Burkholderiales</taxon>
        <taxon>Sutterellaceae</taxon>
        <taxon>Parasutterella</taxon>
    </lineage>
</organism>
<evidence type="ECO:0000313" key="1">
    <source>
        <dbReference type="EMBL" id="MTU44267.1"/>
    </source>
</evidence>
<dbReference type="SUPFAM" id="SSF47413">
    <property type="entry name" value="lambda repressor-like DNA-binding domains"/>
    <property type="match status" value="1"/>
</dbReference>
<dbReference type="CDD" id="cd00093">
    <property type="entry name" value="HTH_XRE"/>
    <property type="match status" value="1"/>
</dbReference>
<dbReference type="Proteomes" id="UP000462362">
    <property type="component" value="Unassembled WGS sequence"/>
</dbReference>
<dbReference type="RefSeq" id="WP_008811168.1">
    <property type="nucleotide sequence ID" value="NZ_CAKVUT010000220.1"/>
</dbReference>
<dbReference type="GO" id="GO:0003677">
    <property type="term" value="F:DNA binding"/>
    <property type="evidence" value="ECO:0007669"/>
    <property type="project" value="InterPro"/>
</dbReference>
<proteinExistence type="predicted"/>